<evidence type="ECO:0000256" key="2">
    <source>
        <dbReference type="ARBA" id="ARBA00022448"/>
    </source>
</evidence>
<evidence type="ECO:0000259" key="4">
    <source>
        <dbReference type="Pfam" id="PF11715"/>
    </source>
</evidence>
<gene>
    <name evidence="5" type="ORF">SAMEA4029010_CIC11G00000000812</name>
</gene>
<comment type="subcellular location">
    <subcellularLocation>
        <location evidence="1">Nucleus</location>
    </subcellularLocation>
</comment>
<dbReference type="OrthoDB" id="67716at2759"/>
<dbReference type="GO" id="GO:0005643">
    <property type="term" value="C:nuclear pore"/>
    <property type="evidence" value="ECO:0007669"/>
    <property type="project" value="TreeGrafter"/>
</dbReference>
<dbReference type="InterPro" id="IPR059141">
    <property type="entry name" value="Beta-prop_Nup120_160"/>
</dbReference>
<feature type="domain" description="Nucleoporin Nup120/160 beta-propeller" evidence="4">
    <location>
        <begin position="67"/>
        <end position="537"/>
    </location>
</feature>
<evidence type="ECO:0000256" key="1">
    <source>
        <dbReference type="ARBA" id="ARBA00004123"/>
    </source>
</evidence>
<dbReference type="PANTHER" id="PTHR21286">
    <property type="entry name" value="NUCLEAR PORE COMPLEX PROTEIN NUP160"/>
    <property type="match status" value="1"/>
</dbReference>
<dbReference type="Pfam" id="PF11715">
    <property type="entry name" value="Beta-prop_Nup120_160"/>
    <property type="match status" value="1"/>
</dbReference>
<dbReference type="STRING" id="45354.A0A1L0B7B5"/>
<evidence type="ECO:0000256" key="3">
    <source>
        <dbReference type="ARBA" id="ARBA00023242"/>
    </source>
</evidence>
<proteinExistence type="predicted"/>
<protein>
    <submittedName>
        <fullName evidence="5">CIC11C00000000812</fullName>
    </submittedName>
</protein>
<keyword evidence="3" id="KW-0539">Nucleus</keyword>
<name>A0A1L0B7B5_9ASCO</name>
<dbReference type="Proteomes" id="UP000182334">
    <property type="component" value="Chromosome I"/>
</dbReference>
<dbReference type="AlphaFoldDB" id="A0A1L0B7B5"/>
<dbReference type="InterPro" id="IPR021717">
    <property type="entry name" value="Nucleoporin_Nup160"/>
</dbReference>
<organism evidence="5 6">
    <name type="scientific">Sungouiella intermedia</name>
    <dbReference type="NCBI Taxonomy" id="45354"/>
    <lineage>
        <taxon>Eukaryota</taxon>
        <taxon>Fungi</taxon>
        <taxon>Dikarya</taxon>
        <taxon>Ascomycota</taxon>
        <taxon>Saccharomycotina</taxon>
        <taxon>Pichiomycetes</taxon>
        <taxon>Metschnikowiaceae</taxon>
        <taxon>Sungouiella</taxon>
    </lineage>
</organism>
<reference evidence="5 6" key="1">
    <citation type="submission" date="2016-10" db="EMBL/GenBank/DDBJ databases">
        <authorList>
            <person name="de Groot N.N."/>
        </authorList>
    </citation>
    <scope>NUCLEOTIDE SEQUENCE [LARGE SCALE GENOMIC DNA]</scope>
    <source>
        <strain evidence="5 6">CBS 141442</strain>
    </source>
</reference>
<dbReference type="GO" id="GO:0017056">
    <property type="term" value="F:structural constituent of nuclear pore"/>
    <property type="evidence" value="ECO:0007669"/>
    <property type="project" value="TreeGrafter"/>
</dbReference>
<evidence type="ECO:0000313" key="5">
    <source>
        <dbReference type="EMBL" id="SGZ46714.1"/>
    </source>
</evidence>
<keyword evidence="6" id="KW-1185">Reference proteome</keyword>
<sequence length="1138" mass="128462">MALSYSNIVGYGSHLLLKRVNLPLKYMKEQQSVDSVESFKSKVFGFGGFIDLSSQKGHFFSSLQYGVDNDMKVLHLTPILTDEVTSLSVQFQSIEIHLPHPIIAKGMCEILFVALTSDKEPYIVIDLIDESYLLITLKIELSDFLVGNLTNRLVLDSFNDWVNISVPYSFELRSSPFFMKSLDEKNLIISMKDGGLLHFSRISALSAVDIFNFAESSAFLSLSLSGILGLNKSDIVVDGISCNAVVDIARISNNEFATLSVSKGLKVWNIESHKQVQNTTELEGPDQNFSWLTSIPSRYMQVHNIDSARYLSVVYTVENEVETSSGYVFKSFKITDSYISASANLTFSPDKPPSTLNGGVNAFKIQDFHIQEAEDRSVVKYFVLWKSGSYSILMRYNFNTVTSVVTGVFPSISQPISLSEELNLRRGDSYFENLIFNSGSFDDSIVKTALTIFKSKSGQNCSGLGDPSLRQEVRRTINHTSNMIGVSTASLWYKLFLICEEFRKISRESLALQVTPTYVLTCEVNGVGVYREAHLYEEFGQTTEADEFASFLTSLSSALSSNTKKKLMDEIRGIDKVDSQVATRLASCYLSSKIPEDEVAKIMDEMGEIPDAVDTINRLIGRGFNEEVILDEMSGVRSGEGFGLFSILITASIFKSIKSSHETILLNLFILLLLCEPNDSILTFLDAIVQKFSRYALFDVIFDVCFKSLSSRSGIEQDGVSSPENSIFWAAVVNKYPELLCLIKRKDYNGAFDYYSEIVLKSHNEQIVLNVVLDLLNRNEAKIINEKFSQALQISNPLNKFLSGLVCLYDDKPSQFFTEMADYEAFRAIDTEETKQLLLSGLHSHQQLKSFLSSIFSRPLGDILAHANYFHELAQLSKSFFKLSGSVIANPDSQPNFIKESFKFEKKAVQILNDAPIQDTGVIALKTLFLRNLFEESLEIPDLSESISSLEKLSPLISQGELKTFFTSLVKTLISKREISRIFKFRENELFVRHYLLVDGILLEIANNDLILSNALKCYEFLYSWRLFGSSNNGSSDSGDKRGAVESLYIFITRFRLEQENLVLASEESEDFKQFKLKVLELYMVIINCLKTFEDTDDMWFIKRDTSERLGVIKLKELTIEYYKWLKELERDLGNSIV</sequence>
<keyword evidence="2" id="KW-0813">Transport</keyword>
<evidence type="ECO:0000313" key="6">
    <source>
        <dbReference type="Proteomes" id="UP000182334"/>
    </source>
</evidence>
<dbReference type="PANTHER" id="PTHR21286:SF0">
    <property type="entry name" value="NUCLEAR PORE COMPLEX PROTEIN NUP160"/>
    <property type="match status" value="1"/>
</dbReference>
<accession>A0A1L0B7B5</accession>
<dbReference type="EMBL" id="LT635756">
    <property type="protein sequence ID" value="SGZ46714.1"/>
    <property type="molecule type" value="Genomic_DNA"/>
</dbReference>